<gene>
    <name evidence="1" type="ORF">GCM10011351_00450</name>
</gene>
<dbReference type="RefSeq" id="WP_117152530.1">
    <property type="nucleotide sequence ID" value="NZ_BMLG01000001.1"/>
</dbReference>
<dbReference type="AlphaFoldDB" id="A0A917WPG4"/>
<comment type="caution">
    <text evidence="1">The sequence shown here is derived from an EMBL/GenBank/DDBJ whole genome shotgun (WGS) entry which is preliminary data.</text>
</comment>
<keyword evidence="2" id="KW-1185">Reference proteome</keyword>
<protein>
    <submittedName>
        <fullName evidence="1">Uncharacterized protein</fullName>
    </submittedName>
</protein>
<dbReference type="EMBL" id="BMLG01000001">
    <property type="protein sequence ID" value="GGM18577.1"/>
    <property type="molecule type" value="Genomic_DNA"/>
</dbReference>
<proteinExistence type="predicted"/>
<name>A0A917WPG4_9BACI</name>
<dbReference type="OrthoDB" id="1902411at2"/>
<dbReference type="Proteomes" id="UP000618460">
    <property type="component" value="Unassembled WGS sequence"/>
</dbReference>
<sequence>MKKKIWIFIILLVSIVSVFVVFKVNAGARTVEEAIHTFDPGPKDIIYQEKNDQGTIVFYSHLHQDDLVVAVVSKKLTGHEVVYNGLQVDIEKVTSEFALTLSYLPAIEDTALPLFFGLVSDSDITKIEVTEEAGDKKRQAEIITVDDMKIWLMYMKGFEGSKFEIVGLSDNGEEVVKIDEDISPYQADQKPFKSDY</sequence>
<reference evidence="1" key="2">
    <citation type="submission" date="2020-09" db="EMBL/GenBank/DDBJ databases">
        <authorList>
            <person name="Sun Q."/>
            <person name="Zhou Y."/>
        </authorList>
    </citation>
    <scope>NUCLEOTIDE SEQUENCE</scope>
    <source>
        <strain evidence="1">CGMCC 1.6333</strain>
    </source>
</reference>
<reference evidence="1" key="1">
    <citation type="journal article" date="2014" name="Int. J. Syst. Evol. Microbiol.">
        <title>Complete genome sequence of Corynebacterium casei LMG S-19264T (=DSM 44701T), isolated from a smear-ripened cheese.</title>
        <authorList>
            <consortium name="US DOE Joint Genome Institute (JGI-PGF)"/>
            <person name="Walter F."/>
            <person name="Albersmeier A."/>
            <person name="Kalinowski J."/>
            <person name="Ruckert C."/>
        </authorList>
    </citation>
    <scope>NUCLEOTIDE SEQUENCE</scope>
    <source>
        <strain evidence="1">CGMCC 1.6333</strain>
    </source>
</reference>
<organism evidence="1 2">
    <name type="scientific">Paraliobacillus quinghaiensis</name>
    <dbReference type="NCBI Taxonomy" id="470815"/>
    <lineage>
        <taxon>Bacteria</taxon>
        <taxon>Bacillati</taxon>
        <taxon>Bacillota</taxon>
        <taxon>Bacilli</taxon>
        <taxon>Bacillales</taxon>
        <taxon>Bacillaceae</taxon>
        <taxon>Paraliobacillus</taxon>
    </lineage>
</organism>
<accession>A0A917WPG4</accession>
<evidence type="ECO:0000313" key="2">
    <source>
        <dbReference type="Proteomes" id="UP000618460"/>
    </source>
</evidence>
<evidence type="ECO:0000313" key="1">
    <source>
        <dbReference type="EMBL" id="GGM18577.1"/>
    </source>
</evidence>